<proteinExistence type="predicted"/>
<keyword evidence="3" id="KW-1185">Reference proteome</keyword>
<evidence type="ECO:0000313" key="2">
    <source>
        <dbReference type="EnsemblPlants" id="OB10G21980.1"/>
    </source>
</evidence>
<dbReference type="Proteomes" id="UP000006038">
    <property type="component" value="Chromosome 10"/>
</dbReference>
<name>J3N3V0_ORYBR</name>
<dbReference type="Gramene" id="OB10G21980.1">
    <property type="protein sequence ID" value="OB10G21980.1"/>
    <property type="gene ID" value="OB10G21980"/>
</dbReference>
<feature type="region of interest" description="Disordered" evidence="1">
    <location>
        <begin position="1"/>
        <end position="111"/>
    </location>
</feature>
<reference evidence="2" key="2">
    <citation type="submission" date="2013-04" db="UniProtKB">
        <authorList>
            <consortium name="EnsemblPlants"/>
        </authorList>
    </citation>
    <scope>IDENTIFICATION</scope>
</reference>
<feature type="compositionally biased region" description="Basic residues" evidence="1">
    <location>
        <begin position="74"/>
        <end position="91"/>
    </location>
</feature>
<sequence>MKCQPISLSFRSKDRRIHDTSEGKSPTMHRGSHGMEETRYQPGRRQSPGWTRTRRPRPRAAAAAVPVPLPAPGRARHHPRRPGQPRHRRRRGEAGGGGGRHGSVPVATRGGERERGESCCAVCVSRSYRLICLVVWARLLSSRPLDGHVTAAGASRVRAMRERRRKHAALAKFG</sequence>
<dbReference type="AlphaFoldDB" id="J3N3V0"/>
<reference evidence="2" key="1">
    <citation type="journal article" date="2013" name="Nat. Commun.">
        <title>Whole-genome sequencing of Oryza brachyantha reveals mechanisms underlying Oryza genome evolution.</title>
        <authorList>
            <person name="Chen J."/>
            <person name="Huang Q."/>
            <person name="Gao D."/>
            <person name="Wang J."/>
            <person name="Lang Y."/>
            <person name="Liu T."/>
            <person name="Li B."/>
            <person name="Bai Z."/>
            <person name="Luis Goicoechea J."/>
            <person name="Liang C."/>
            <person name="Chen C."/>
            <person name="Zhang W."/>
            <person name="Sun S."/>
            <person name="Liao Y."/>
            <person name="Zhang X."/>
            <person name="Yang L."/>
            <person name="Song C."/>
            <person name="Wang M."/>
            <person name="Shi J."/>
            <person name="Liu G."/>
            <person name="Liu J."/>
            <person name="Zhou H."/>
            <person name="Zhou W."/>
            <person name="Yu Q."/>
            <person name="An N."/>
            <person name="Chen Y."/>
            <person name="Cai Q."/>
            <person name="Wang B."/>
            <person name="Liu B."/>
            <person name="Min J."/>
            <person name="Huang Y."/>
            <person name="Wu H."/>
            <person name="Li Z."/>
            <person name="Zhang Y."/>
            <person name="Yin Y."/>
            <person name="Song W."/>
            <person name="Jiang J."/>
            <person name="Jackson S.A."/>
            <person name="Wing R.A."/>
            <person name="Wang J."/>
            <person name="Chen M."/>
        </authorList>
    </citation>
    <scope>NUCLEOTIDE SEQUENCE [LARGE SCALE GENOMIC DNA]</scope>
    <source>
        <strain evidence="2">cv. IRGC 101232</strain>
    </source>
</reference>
<accession>J3N3V0</accession>
<evidence type="ECO:0000313" key="3">
    <source>
        <dbReference type="Proteomes" id="UP000006038"/>
    </source>
</evidence>
<evidence type="ECO:0000256" key="1">
    <source>
        <dbReference type="SAM" id="MobiDB-lite"/>
    </source>
</evidence>
<dbReference type="HOGENOM" id="CLU_1542428_0_0_1"/>
<organism evidence="2">
    <name type="scientific">Oryza brachyantha</name>
    <name type="common">malo sina</name>
    <dbReference type="NCBI Taxonomy" id="4533"/>
    <lineage>
        <taxon>Eukaryota</taxon>
        <taxon>Viridiplantae</taxon>
        <taxon>Streptophyta</taxon>
        <taxon>Embryophyta</taxon>
        <taxon>Tracheophyta</taxon>
        <taxon>Spermatophyta</taxon>
        <taxon>Magnoliopsida</taxon>
        <taxon>Liliopsida</taxon>
        <taxon>Poales</taxon>
        <taxon>Poaceae</taxon>
        <taxon>BOP clade</taxon>
        <taxon>Oryzoideae</taxon>
        <taxon>Oryzeae</taxon>
        <taxon>Oryzinae</taxon>
        <taxon>Oryza</taxon>
    </lineage>
</organism>
<dbReference type="EnsemblPlants" id="OB10G21980.1">
    <property type="protein sequence ID" value="OB10G21980.1"/>
    <property type="gene ID" value="OB10G21980"/>
</dbReference>
<protein>
    <submittedName>
        <fullName evidence="2">Uncharacterized protein</fullName>
    </submittedName>
</protein>
<feature type="compositionally biased region" description="Polar residues" evidence="1">
    <location>
        <begin position="1"/>
        <end position="10"/>
    </location>
</feature>